<keyword evidence="1" id="KW-0175">Coiled coil</keyword>
<dbReference type="PANTHER" id="PTHR28624">
    <property type="entry name" value="COILED-COIL DOMAIN-CONTAINING PROTEIN 51"/>
    <property type="match status" value="1"/>
</dbReference>
<organism evidence="3 4">
    <name type="scientific">Scyliorhinus torazame</name>
    <name type="common">Cloudy catshark</name>
    <name type="synonym">Catulus torazame</name>
    <dbReference type="NCBI Taxonomy" id="75743"/>
    <lineage>
        <taxon>Eukaryota</taxon>
        <taxon>Metazoa</taxon>
        <taxon>Chordata</taxon>
        <taxon>Craniata</taxon>
        <taxon>Vertebrata</taxon>
        <taxon>Chondrichthyes</taxon>
        <taxon>Elasmobranchii</taxon>
        <taxon>Galeomorphii</taxon>
        <taxon>Galeoidea</taxon>
        <taxon>Carcharhiniformes</taxon>
        <taxon>Scyliorhinidae</taxon>
        <taxon>Scyliorhinus</taxon>
    </lineage>
</organism>
<evidence type="ECO:0000256" key="2">
    <source>
        <dbReference type="SAM" id="Phobius"/>
    </source>
</evidence>
<feature type="coiled-coil region" evidence="1">
    <location>
        <begin position="109"/>
        <end position="170"/>
    </location>
</feature>
<dbReference type="EMBL" id="BFAA01012558">
    <property type="protein sequence ID" value="GCB75853.1"/>
    <property type="molecule type" value="Genomic_DNA"/>
</dbReference>
<name>A0A401PRX3_SCYTO</name>
<dbReference type="AlphaFoldDB" id="A0A401PRX3"/>
<evidence type="ECO:0000256" key="1">
    <source>
        <dbReference type="SAM" id="Coils"/>
    </source>
</evidence>
<dbReference type="OMA" id="STATTWW"/>
<gene>
    <name evidence="3" type="ORF">scyTo_0018270</name>
</gene>
<dbReference type="OrthoDB" id="6243211at2759"/>
<comment type="caution">
    <text evidence="3">The sequence shown here is derived from an EMBL/GenBank/DDBJ whole genome shotgun (WGS) entry which is preliminary data.</text>
</comment>
<accession>A0A401PRX3</accession>
<keyword evidence="2" id="KW-0472">Membrane</keyword>
<proteinExistence type="predicted"/>
<keyword evidence="4" id="KW-1185">Reference proteome</keyword>
<protein>
    <recommendedName>
        <fullName evidence="5">Coiled-coil domain-containing protein 51</fullName>
    </recommendedName>
</protein>
<dbReference type="STRING" id="75743.A0A401PRX3"/>
<feature type="transmembrane region" description="Helical" evidence="2">
    <location>
        <begin position="196"/>
        <end position="215"/>
    </location>
</feature>
<keyword evidence="2" id="KW-1133">Transmembrane helix</keyword>
<evidence type="ECO:0000313" key="4">
    <source>
        <dbReference type="Proteomes" id="UP000288216"/>
    </source>
</evidence>
<dbReference type="Proteomes" id="UP000288216">
    <property type="component" value="Unassembled WGS sequence"/>
</dbReference>
<sequence length="409" mass="46297">MMRQLVSVMCSCASCFPIATSTSLRVRLYCSKPMQKTITKSLSEANDAAQLKWVELSKDFSKRTVEHIRTTTNSLWEKYEEFVGLKEVQVAQLKVTEAEKAFMVARSVVRQSRETLESQQLKLKEVRDRLDRVSREDSHYLELATQEHKLLQEERRHRTTHENAEELERETFARFSAAVRESHEKERTRAERTKNWSVMGSVLGAMIGVFGSTYINRVRLQELKALLLEAQKGPINLQEALKEQASIHQIQNKELNKLVTNLKELVHEDAAVKQASKEAIVKPKKAESSFKLDPVLDALKEQASSSKQTSASLEGLQLKLTGLEQVLGKVASDMKTVKLITQVRPSQTVSSGLKQDWQALATENMIDGLAETEKRLESHIRASSVHNTVLTYAAFALTLPVLYMLFKGN</sequence>
<evidence type="ECO:0008006" key="5">
    <source>
        <dbReference type="Google" id="ProtNLM"/>
    </source>
</evidence>
<dbReference type="InterPro" id="IPR037660">
    <property type="entry name" value="CCDC51"/>
</dbReference>
<evidence type="ECO:0000313" key="3">
    <source>
        <dbReference type="EMBL" id="GCB75853.1"/>
    </source>
</evidence>
<dbReference type="PANTHER" id="PTHR28624:SF1">
    <property type="entry name" value="MITOCHONDRIAL POTASSIUM CHANNEL"/>
    <property type="match status" value="1"/>
</dbReference>
<feature type="transmembrane region" description="Helical" evidence="2">
    <location>
        <begin position="389"/>
        <end position="406"/>
    </location>
</feature>
<reference evidence="3 4" key="1">
    <citation type="journal article" date="2018" name="Nat. Ecol. Evol.">
        <title>Shark genomes provide insights into elasmobranch evolution and the origin of vertebrates.</title>
        <authorList>
            <person name="Hara Y"/>
            <person name="Yamaguchi K"/>
            <person name="Onimaru K"/>
            <person name="Kadota M"/>
            <person name="Koyanagi M"/>
            <person name="Keeley SD"/>
            <person name="Tatsumi K"/>
            <person name="Tanaka K"/>
            <person name="Motone F"/>
            <person name="Kageyama Y"/>
            <person name="Nozu R"/>
            <person name="Adachi N"/>
            <person name="Nishimura O"/>
            <person name="Nakagawa R"/>
            <person name="Tanegashima C"/>
            <person name="Kiyatake I"/>
            <person name="Matsumoto R"/>
            <person name="Murakumo K"/>
            <person name="Nishida K"/>
            <person name="Terakita A"/>
            <person name="Kuratani S"/>
            <person name="Sato K"/>
            <person name="Hyodo S Kuraku.S."/>
        </authorList>
    </citation>
    <scope>NUCLEOTIDE SEQUENCE [LARGE SCALE GENOMIC DNA]</scope>
</reference>
<keyword evidence="2" id="KW-0812">Transmembrane</keyword>